<dbReference type="RefSeq" id="WP_189411152.1">
    <property type="nucleotide sequence ID" value="NZ_BMYJ01000004.1"/>
</dbReference>
<feature type="compositionally biased region" description="Polar residues" evidence="1">
    <location>
        <begin position="105"/>
        <end position="118"/>
    </location>
</feature>
<protein>
    <submittedName>
        <fullName evidence="3">Uncharacterized protein</fullName>
    </submittedName>
</protein>
<evidence type="ECO:0000313" key="3">
    <source>
        <dbReference type="EMBL" id="GHC54297.1"/>
    </source>
</evidence>
<sequence>MRASLLPQASLVGLLMMAGTALANPLTDDLVAQLRGQGFQKVTITRTLLGRVLILGSAAEGQREIVLNPNTGEILRDYFRPRSDMVVSPANGGDTLLVRGDHGLDQQSGNGGDQTATGPTDRPDGSSDETATGPVDDPSGRGGGGGKTPAEQGKGGKGGKNAGNNGKSKEK</sequence>
<dbReference type="AlphaFoldDB" id="A0A918TL89"/>
<comment type="caution">
    <text evidence="3">The sequence shown here is derived from an EMBL/GenBank/DDBJ whole genome shotgun (WGS) entry which is preliminary data.</text>
</comment>
<name>A0A918TL89_9RHOB</name>
<keyword evidence="2" id="KW-0732">Signal</keyword>
<feature type="region of interest" description="Disordered" evidence="1">
    <location>
        <begin position="90"/>
        <end position="171"/>
    </location>
</feature>
<dbReference type="EMBL" id="BMYJ01000004">
    <property type="protein sequence ID" value="GHC54297.1"/>
    <property type="molecule type" value="Genomic_DNA"/>
</dbReference>
<evidence type="ECO:0000256" key="1">
    <source>
        <dbReference type="SAM" id="MobiDB-lite"/>
    </source>
</evidence>
<reference evidence="3" key="2">
    <citation type="submission" date="2020-09" db="EMBL/GenBank/DDBJ databases">
        <authorList>
            <person name="Sun Q."/>
            <person name="Kim S."/>
        </authorList>
    </citation>
    <scope>NUCLEOTIDE SEQUENCE</scope>
    <source>
        <strain evidence="3">KCTC 23310</strain>
    </source>
</reference>
<feature type="compositionally biased region" description="Gly residues" evidence="1">
    <location>
        <begin position="140"/>
        <end position="161"/>
    </location>
</feature>
<organism evidence="3 4">
    <name type="scientific">Neogemmobacter tilapiae</name>
    <dbReference type="NCBI Taxonomy" id="875041"/>
    <lineage>
        <taxon>Bacteria</taxon>
        <taxon>Pseudomonadati</taxon>
        <taxon>Pseudomonadota</taxon>
        <taxon>Alphaproteobacteria</taxon>
        <taxon>Rhodobacterales</taxon>
        <taxon>Paracoccaceae</taxon>
        <taxon>Neogemmobacter</taxon>
    </lineage>
</organism>
<dbReference type="Proteomes" id="UP000638981">
    <property type="component" value="Unassembled WGS sequence"/>
</dbReference>
<evidence type="ECO:0000313" key="4">
    <source>
        <dbReference type="Proteomes" id="UP000638981"/>
    </source>
</evidence>
<accession>A0A918TL89</accession>
<reference evidence="3" key="1">
    <citation type="journal article" date="2014" name="Int. J. Syst. Evol. Microbiol.">
        <title>Complete genome sequence of Corynebacterium casei LMG S-19264T (=DSM 44701T), isolated from a smear-ripened cheese.</title>
        <authorList>
            <consortium name="US DOE Joint Genome Institute (JGI-PGF)"/>
            <person name="Walter F."/>
            <person name="Albersmeier A."/>
            <person name="Kalinowski J."/>
            <person name="Ruckert C."/>
        </authorList>
    </citation>
    <scope>NUCLEOTIDE SEQUENCE</scope>
    <source>
        <strain evidence="3">KCTC 23310</strain>
    </source>
</reference>
<keyword evidence="4" id="KW-1185">Reference proteome</keyword>
<gene>
    <name evidence="3" type="ORF">GCM10007315_16460</name>
</gene>
<proteinExistence type="predicted"/>
<evidence type="ECO:0000256" key="2">
    <source>
        <dbReference type="SAM" id="SignalP"/>
    </source>
</evidence>
<feature type="chain" id="PRO_5038125896" evidence="2">
    <location>
        <begin position="24"/>
        <end position="171"/>
    </location>
</feature>
<feature type="signal peptide" evidence="2">
    <location>
        <begin position="1"/>
        <end position="23"/>
    </location>
</feature>
<feature type="compositionally biased region" description="Low complexity" evidence="1">
    <location>
        <begin position="162"/>
        <end position="171"/>
    </location>
</feature>